<dbReference type="Pfam" id="PF01636">
    <property type="entry name" value="APH"/>
    <property type="match status" value="1"/>
</dbReference>
<feature type="domain" description="Aminoglycoside phosphotransferase" evidence="2">
    <location>
        <begin position="21"/>
        <end position="235"/>
    </location>
</feature>
<dbReference type="Proteomes" id="UP000824205">
    <property type="component" value="Unassembled WGS sequence"/>
</dbReference>
<evidence type="ECO:0000313" key="4">
    <source>
        <dbReference type="Proteomes" id="UP000824205"/>
    </source>
</evidence>
<dbReference type="EMBL" id="DXGE01000019">
    <property type="protein sequence ID" value="HIW85718.1"/>
    <property type="molecule type" value="Genomic_DNA"/>
</dbReference>
<keyword evidence="1" id="KW-0067">ATP-binding</keyword>
<dbReference type="PROSITE" id="PS00107">
    <property type="entry name" value="PROTEIN_KINASE_ATP"/>
    <property type="match status" value="1"/>
</dbReference>
<dbReference type="AlphaFoldDB" id="A0A9D1REQ3"/>
<comment type="caution">
    <text evidence="3">The sequence shown here is derived from an EMBL/GenBank/DDBJ whole genome shotgun (WGS) entry which is preliminary data.</text>
</comment>
<sequence length="301" mass="34711">MEINQITDYLSSNTQFIPENVKQIGGGASAVVYKAQLKNAPFAVAVKCSKYPQLLQKEYEQISFISGRVDCRLPQIYHFGTDGHSNAFLVMQYFNGVGGDKLNIPRRYREALADDITDNLLKLHTVHNAKFGPVDNAVYDTWYAYYSSFAQDIFDFACNSYRAGHIRKKVFKAVEASFRNLDKILYDASGTPTLIHGDYWLPNLLIDPDTYRLVGVVDPFSIMWAEPEYELFCLSACGRKLKLYENYKAKIVPTVFCDMKTEMYALYNELLWHKKLGNFNNQYLLYRSVRLLRQMKRNGIL</sequence>
<protein>
    <submittedName>
        <fullName evidence="3">Phosphotransferase</fullName>
    </submittedName>
</protein>
<organism evidence="3 4">
    <name type="scientific">Candidatus Eubacterium faecipullorum</name>
    <dbReference type="NCBI Taxonomy" id="2838571"/>
    <lineage>
        <taxon>Bacteria</taxon>
        <taxon>Bacillati</taxon>
        <taxon>Bacillota</taxon>
        <taxon>Clostridia</taxon>
        <taxon>Eubacteriales</taxon>
        <taxon>Eubacteriaceae</taxon>
        <taxon>Eubacterium</taxon>
    </lineage>
</organism>
<dbReference type="InterPro" id="IPR017441">
    <property type="entry name" value="Protein_kinase_ATP_BS"/>
</dbReference>
<dbReference type="InterPro" id="IPR011009">
    <property type="entry name" value="Kinase-like_dom_sf"/>
</dbReference>
<name>A0A9D1REQ3_9FIRM</name>
<proteinExistence type="predicted"/>
<dbReference type="SUPFAM" id="SSF56112">
    <property type="entry name" value="Protein kinase-like (PK-like)"/>
    <property type="match status" value="1"/>
</dbReference>
<reference evidence="3" key="1">
    <citation type="journal article" date="2021" name="PeerJ">
        <title>Extensive microbial diversity within the chicken gut microbiome revealed by metagenomics and culture.</title>
        <authorList>
            <person name="Gilroy R."/>
            <person name="Ravi A."/>
            <person name="Getino M."/>
            <person name="Pursley I."/>
            <person name="Horton D.L."/>
            <person name="Alikhan N.F."/>
            <person name="Baker D."/>
            <person name="Gharbi K."/>
            <person name="Hall N."/>
            <person name="Watson M."/>
            <person name="Adriaenssens E.M."/>
            <person name="Foster-Nyarko E."/>
            <person name="Jarju S."/>
            <person name="Secka A."/>
            <person name="Antonio M."/>
            <person name="Oren A."/>
            <person name="Chaudhuri R.R."/>
            <person name="La Ragione R."/>
            <person name="Hildebrand F."/>
            <person name="Pallen M.J."/>
        </authorList>
    </citation>
    <scope>NUCLEOTIDE SEQUENCE</scope>
    <source>
        <strain evidence="3">421</strain>
    </source>
</reference>
<dbReference type="InterPro" id="IPR002575">
    <property type="entry name" value="Aminoglycoside_PTrfase"/>
</dbReference>
<keyword evidence="1" id="KW-0547">Nucleotide-binding</keyword>
<dbReference type="GO" id="GO:0005524">
    <property type="term" value="F:ATP binding"/>
    <property type="evidence" value="ECO:0007669"/>
    <property type="project" value="UniProtKB-UniRule"/>
</dbReference>
<dbReference type="Gene3D" id="1.10.510.10">
    <property type="entry name" value="Transferase(Phosphotransferase) domain 1"/>
    <property type="match status" value="2"/>
</dbReference>
<evidence type="ECO:0000259" key="2">
    <source>
        <dbReference type="Pfam" id="PF01636"/>
    </source>
</evidence>
<evidence type="ECO:0000256" key="1">
    <source>
        <dbReference type="PROSITE-ProRule" id="PRU10141"/>
    </source>
</evidence>
<dbReference type="InterPro" id="IPR051678">
    <property type="entry name" value="AGP_Transferase"/>
</dbReference>
<evidence type="ECO:0000313" key="3">
    <source>
        <dbReference type="EMBL" id="HIW85718.1"/>
    </source>
</evidence>
<accession>A0A9D1REQ3</accession>
<feature type="binding site" evidence="1">
    <location>
        <position position="47"/>
    </location>
    <ligand>
        <name>ATP</name>
        <dbReference type="ChEBI" id="CHEBI:30616"/>
    </ligand>
</feature>
<dbReference type="PANTHER" id="PTHR21310">
    <property type="entry name" value="AMINOGLYCOSIDE PHOSPHOTRANSFERASE-RELATED-RELATED"/>
    <property type="match status" value="1"/>
</dbReference>
<reference evidence="3" key="2">
    <citation type="submission" date="2021-04" db="EMBL/GenBank/DDBJ databases">
        <authorList>
            <person name="Gilroy R."/>
        </authorList>
    </citation>
    <scope>NUCLEOTIDE SEQUENCE</scope>
    <source>
        <strain evidence="3">421</strain>
    </source>
</reference>
<gene>
    <name evidence="3" type="ORF">IAA48_04405</name>
</gene>